<dbReference type="AlphaFoldDB" id="A0A1V8TN13"/>
<keyword evidence="4" id="KW-0862">Zinc</keyword>
<dbReference type="Pfam" id="PF09962">
    <property type="entry name" value="DUF2196"/>
    <property type="match status" value="1"/>
</dbReference>
<feature type="compositionally biased region" description="Basic residues" evidence="6">
    <location>
        <begin position="1"/>
        <end position="10"/>
    </location>
</feature>
<keyword evidence="3" id="KW-0863">Zinc-finger</keyword>
<dbReference type="GO" id="GO:0006281">
    <property type="term" value="P:DNA repair"/>
    <property type="evidence" value="ECO:0007669"/>
    <property type="project" value="UniProtKB-KW"/>
</dbReference>
<keyword evidence="9" id="KW-1185">Reference proteome</keyword>
<dbReference type="InterPro" id="IPR019240">
    <property type="entry name" value="DUF2196"/>
</dbReference>
<dbReference type="SMART" id="SM00734">
    <property type="entry name" value="ZnF_Rad18"/>
    <property type="match status" value="1"/>
</dbReference>
<dbReference type="InterPro" id="IPR006642">
    <property type="entry name" value="Rad18_UBZ4"/>
</dbReference>
<dbReference type="OrthoDB" id="20105at2759"/>
<feature type="domain" description="UBZ4-type" evidence="7">
    <location>
        <begin position="161"/>
        <end position="185"/>
    </location>
</feature>
<evidence type="ECO:0000256" key="1">
    <source>
        <dbReference type="ARBA" id="ARBA00022723"/>
    </source>
</evidence>
<dbReference type="NCBIfam" id="TIGR03833">
    <property type="entry name" value="YwbE family protein"/>
    <property type="match status" value="1"/>
</dbReference>
<dbReference type="GO" id="GO:0003677">
    <property type="term" value="F:DNA binding"/>
    <property type="evidence" value="ECO:0007669"/>
    <property type="project" value="InterPro"/>
</dbReference>
<dbReference type="PANTHER" id="PTHR40069:SF1">
    <property type="entry name" value="YWBE PROTEIN"/>
    <property type="match status" value="1"/>
</dbReference>
<feature type="compositionally biased region" description="Basic and acidic residues" evidence="6">
    <location>
        <begin position="12"/>
        <end position="26"/>
    </location>
</feature>
<organism evidence="8 9">
    <name type="scientific">Cryoendolithus antarcticus</name>
    <dbReference type="NCBI Taxonomy" id="1507870"/>
    <lineage>
        <taxon>Eukaryota</taxon>
        <taxon>Fungi</taxon>
        <taxon>Dikarya</taxon>
        <taxon>Ascomycota</taxon>
        <taxon>Pezizomycotina</taxon>
        <taxon>Dothideomycetes</taxon>
        <taxon>Dothideomycetidae</taxon>
        <taxon>Cladosporiales</taxon>
        <taxon>Cladosporiaceae</taxon>
        <taxon>Cryoendolithus</taxon>
    </lineage>
</organism>
<dbReference type="PANTHER" id="PTHR40069">
    <property type="entry name" value="YWBE PROTEIN"/>
    <property type="match status" value="1"/>
</dbReference>
<keyword evidence="1" id="KW-0479">Metal-binding</keyword>
<sequence>MNHPRNRQQRPPRQDQDSTRRNDRSYAPRPSTSSVPTVQQVTRGALVSIVLKEDQTTGREVQGTVQDLLTRGNHPRGIKVRLIDGRVGRVQRMGGAVQSAPQVAQAPVLVPTNYRREGGTLPSTRDVRFDEYEAPPVRTFFDFLPAEMQHESTVPMNTTPTVKCPICGEFEGDEVAVSRHVDEHLT</sequence>
<feature type="compositionally biased region" description="Polar residues" evidence="6">
    <location>
        <begin position="30"/>
        <end position="40"/>
    </location>
</feature>
<dbReference type="EMBL" id="NAJO01000004">
    <property type="protein sequence ID" value="OQO12694.1"/>
    <property type="molecule type" value="Genomic_DNA"/>
</dbReference>
<keyword evidence="5" id="KW-0234">DNA repair</keyword>
<reference evidence="9" key="1">
    <citation type="submission" date="2017-03" db="EMBL/GenBank/DDBJ databases">
        <title>Genomes of endolithic fungi from Antarctica.</title>
        <authorList>
            <person name="Coleine C."/>
            <person name="Masonjones S."/>
            <person name="Stajich J.E."/>
        </authorList>
    </citation>
    <scope>NUCLEOTIDE SEQUENCE [LARGE SCALE GENOMIC DNA]</scope>
    <source>
        <strain evidence="9">CCFEE 5527</strain>
    </source>
</reference>
<evidence type="ECO:0000259" key="7">
    <source>
        <dbReference type="SMART" id="SM00734"/>
    </source>
</evidence>
<evidence type="ECO:0000256" key="6">
    <source>
        <dbReference type="SAM" id="MobiDB-lite"/>
    </source>
</evidence>
<accession>A0A1V8TN13</accession>
<evidence type="ECO:0000313" key="9">
    <source>
        <dbReference type="Proteomes" id="UP000192596"/>
    </source>
</evidence>
<gene>
    <name evidence="8" type="ORF">B0A48_02157</name>
</gene>
<evidence type="ECO:0000256" key="2">
    <source>
        <dbReference type="ARBA" id="ARBA00022763"/>
    </source>
</evidence>
<name>A0A1V8TN13_9PEZI</name>
<evidence type="ECO:0000256" key="3">
    <source>
        <dbReference type="ARBA" id="ARBA00022771"/>
    </source>
</evidence>
<dbReference type="Proteomes" id="UP000192596">
    <property type="component" value="Unassembled WGS sequence"/>
</dbReference>
<keyword evidence="2" id="KW-0227">DNA damage</keyword>
<evidence type="ECO:0000313" key="8">
    <source>
        <dbReference type="EMBL" id="OQO12694.1"/>
    </source>
</evidence>
<evidence type="ECO:0000256" key="4">
    <source>
        <dbReference type="ARBA" id="ARBA00022833"/>
    </source>
</evidence>
<dbReference type="InParanoid" id="A0A1V8TN13"/>
<evidence type="ECO:0000256" key="5">
    <source>
        <dbReference type="ARBA" id="ARBA00023204"/>
    </source>
</evidence>
<protein>
    <recommendedName>
        <fullName evidence="7">UBZ4-type domain-containing protein</fullName>
    </recommendedName>
</protein>
<proteinExistence type="predicted"/>
<dbReference type="GO" id="GO:0008270">
    <property type="term" value="F:zinc ion binding"/>
    <property type="evidence" value="ECO:0007669"/>
    <property type="project" value="UniProtKB-KW"/>
</dbReference>
<comment type="caution">
    <text evidence="8">The sequence shown here is derived from an EMBL/GenBank/DDBJ whole genome shotgun (WGS) entry which is preliminary data.</text>
</comment>
<feature type="region of interest" description="Disordered" evidence="6">
    <location>
        <begin position="1"/>
        <end position="40"/>
    </location>
</feature>